<evidence type="ECO:0000259" key="7">
    <source>
        <dbReference type="PROSITE" id="PS50042"/>
    </source>
</evidence>
<sequence>MIIKLHPLFKNLYQKKDESLPIFMMKETLAGCKRHNVFGLTASLSFFSLFALIPMILLIFFFLSHWLVNSEFALGKLALLTSNLLPQISKKIMLEVFKISSHTKAWGILGTLILLWAATPLTSSLRASLLIISATEENPSFLKSKIRDIVSIIGILFLFFLFTLSGMVIQKTAVFFSEYLSFFNSQMIYFISSFSFVVLSLTLFNRFFFPIKVDVKHIILGSLLTAFLWLMLRSTFDIFLSLSHSYGTFFGGMRNLFISLIWLYLNIASYLVGVELMATLHKKDMLLLKKLFDDSIPLSSSFIHYLASRYGKIYRQNEMIFEQGNREHNVYFIVQGSVDLIQDSRVIRSLKAHEYFGEMAVLNETPTIASAMSTANESEIIAIPKVHLEMMLADEPKVAMKFLRKMSLRLQQR</sequence>
<dbReference type="PROSITE" id="PS50042">
    <property type="entry name" value="CNMP_BINDING_3"/>
    <property type="match status" value="1"/>
</dbReference>
<feature type="transmembrane region" description="Helical" evidence="6">
    <location>
        <begin position="44"/>
        <end position="68"/>
    </location>
</feature>
<dbReference type="InterPro" id="IPR014710">
    <property type="entry name" value="RmlC-like_jellyroll"/>
</dbReference>
<feature type="transmembrane region" description="Helical" evidence="6">
    <location>
        <begin position="256"/>
        <end position="280"/>
    </location>
</feature>
<evidence type="ECO:0000313" key="9">
    <source>
        <dbReference type="Proteomes" id="UP000064007"/>
    </source>
</evidence>
<dbReference type="Proteomes" id="UP000064007">
    <property type="component" value="Chromosome 1"/>
</dbReference>
<keyword evidence="2" id="KW-1003">Cell membrane</keyword>
<evidence type="ECO:0000256" key="6">
    <source>
        <dbReference type="SAM" id="Phobius"/>
    </source>
</evidence>
<dbReference type="EMBL" id="LN827929">
    <property type="protein sequence ID" value="CEZ20090.1"/>
    <property type="molecule type" value="Genomic_DNA"/>
</dbReference>
<proteinExistence type="predicted"/>
<keyword evidence="5 6" id="KW-0472">Membrane</keyword>
<keyword evidence="4 6" id="KW-1133">Transmembrane helix</keyword>
<evidence type="ECO:0000256" key="1">
    <source>
        <dbReference type="ARBA" id="ARBA00004651"/>
    </source>
</evidence>
<evidence type="ECO:0000256" key="3">
    <source>
        <dbReference type="ARBA" id="ARBA00022692"/>
    </source>
</evidence>
<feature type="transmembrane region" description="Helical" evidence="6">
    <location>
        <begin position="149"/>
        <end position="169"/>
    </location>
</feature>
<dbReference type="AlphaFoldDB" id="A0A0D6EWI9"/>
<dbReference type="SMART" id="SM00100">
    <property type="entry name" value="cNMP"/>
    <property type="match status" value="1"/>
</dbReference>
<evidence type="ECO:0000256" key="2">
    <source>
        <dbReference type="ARBA" id="ARBA00022475"/>
    </source>
</evidence>
<dbReference type="InterPro" id="IPR018490">
    <property type="entry name" value="cNMP-bd_dom_sf"/>
</dbReference>
<dbReference type="PANTHER" id="PTHR30213">
    <property type="entry name" value="INNER MEMBRANE PROTEIN YHJD"/>
    <property type="match status" value="1"/>
</dbReference>
<keyword evidence="3 6" id="KW-0812">Transmembrane</keyword>
<evidence type="ECO:0000256" key="4">
    <source>
        <dbReference type="ARBA" id="ARBA00022989"/>
    </source>
</evidence>
<dbReference type="KEGG" id="mbat:BN1208_1210"/>
<dbReference type="Pfam" id="PF03631">
    <property type="entry name" value="Virul_fac_BrkB"/>
    <property type="match status" value="1"/>
</dbReference>
<dbReference type="Pfam" id="PF00027">
    <property type="entry name" value="cNMP_binding"/>
    <property type="match status" value="1"/>
</dbReference>
<dbReference type="GO" id="GO:0005886">
    <property type="term" value="C:plasma membrane"/>
    <property type="evidence" value="ECO:0007669"/>
    <property type="project" value="UniProtKB-SubCell"/>
</dbReference>
<dbReference type="OrthoDB" id="8531563at2"/>
<feature type="domain" description="Cyclic nucleotide-binding" evidence="7">
    <location>
        <begin position="314"/>
        <end position="409"/>
    </location>
</feature>
<organism evidence="8 9">
    <name type="scientific">Candidatus Methylopumilus planktonicus</name>
    <dbReference type="NCBI Taxonomy" id="1581557"/>
    <lineage>
        <taxon>Bacteria</taxon>
        <taxon>Pseudomonadati</taxon>
        <taxon>Pseudomonadota</taxon>
        <taxon>Betaproteobacteria</taxon>
        <taxon>Nitrosomonadales</taxon>
        <taxon>Methylophilaceae</taxon>
        <taxon>Candidatus Methylopumilus</taxon>
    </lineage>
</organism>
<keyword evidence="9" id="KW-1185">Reference proteome</keyword>
<protein>
    <submittedName>
        <fullName evidence="8">Cyclic nucleotide-binding protein</fullName>
    </submittedName>
</protein>
<dbReference type="Gene3D" id="2.60.120.10">
    <property type="entry name" value="Jelly Rolls"/>
    <property type="match status" value="1"/>
</dbReference>
<dbReference type="STRING" id="1581557.BN1208_1210"/>
<dbReference type="SUPFAM" id="SSF51206">
    <property type="entry name" value="cAMP-binding domain-like"/>
    <property type="match status" value="1"/>
</dbReference>
<dbReference type="PANTHER" id="PTHR30213:SF0">
    <property type="entry name" value="UPF0761 MEMBRANE PROTEIN YIHY"/>
    <property type="match status" value="1"/>
</dbReference>
<dbReference type="InterPro" id="IPR000595">
    <property type="entry name" value="cNMP-bd_dom"/>
</dbReference>
<dbReference type="InterPro" id="IPR017039">
    <property type="entry name" value="Virul_fac_BrkB"/>
</dbReference>
<feature type="transmembrane region" description="Helical" evidence="6">
    <location>
        <begin position="189"/>
        <end position="209"/>
    </location>
</feature>
<evidence type="ECO:0000256" key="5">
    <source>
        <dbReference type="ARBA" id="ARBA00023136"/>
    </source>
</evidence>
<name>A0A0D6EWI9_9PROT</name>
<dbReference type="HOGENOM" id="CLU_640619_0_0_4"/>
<comment type="subcellular location">
    <subcellularLocation>
        <location evidence="1">Cell membrane</location>
        <topology evidence="1">Multi-pass membrane protein</topology>
    </subcellularLocation>
</comment>
<gene>
    <name evidence="8" type="ORF">BN1208_1210</name>
</gene>
<dbReference type="CDD" id="cd00038">
    <property type="entry name" value="CAP_ED"/>
    <property type="match status" value="1"/>
</dbReference>
<accession>A0A0D6EWI9</accession>
<dbReference type="RefSeq" id="WP_046488825.1">
    <property type="nucleotide sequence ID" value="NZ_LN827929.1"/>
</dbReference>
<evidence type="ECO:0000313" key="8">
    <source>
        <dbReference type="EMBL" id="CEZ20090.1"/>
    </source>
</evidence>
<feature type="transmembrane region" description="Helical" evidence="6">
    <location>
        <begin position="218"/>
        <end position="236"/>
    </location>
</feature>
<feature type="transmembrane region" description="Helical" evidence="6">
    <location>
        <begin position="105"/>
        <end position="129"/>
    </location>
</feature>
<reference evidence="9" key="1">
    <citation type="submission" date="2014-12" db="EMBL/GenBank/DDBJ databases">
        <authorList>
            <person name="Salcher M.M."/>
        </authorList>
    </citation>
    <scope>NUCLEOTIDE SEQUENCE [LARGE SCALE GENOMIC DNA]</scope>
    <source>
        <strain evidence="9">MMS-10A-171</strain>
    </source>
</reference>